<keyword evidence="2" id="KW-0472">Membrane</keyword>
<sequence length="263" mass="29278">MRSKLFLVPLGLILLSSCAVIRPGEAGMKQKLGELENKVTTQGTIWYNPFTTKVVKESIQTNNLELSLNLPTKEGLSVTSEISILYRLEVERVPEILEEIGPNYTGVITSVFRSASADVCSQFFAKDMHSGRRADIELAIQDKMAENLNKQGILIEAVLMKSIQLPRGLSNSIEQKLQAEQDAMRMEFILQQERLEAQRKIIEAEGTRDAQKILSEGLTPAIIKIRSIEAFKELAKSANSKVIITDGKTPYLINSVEKTGLED</sequence>
<evidence type="ECO:0000256" key="3">
    <source>
        <dbReference type="SAM" id="SignalP"/>
    </source>
</evidence>
<name>A0ABS7XSY6_9FLAO</name>
<proteinExistence type="predicted"/>
<dbReference type="PANTHER" id="PTHR23222:SF1">
    <property type="entry name" value="PROHIBITIN-2"/>
    <property type="match status" value="1"/>
</dbReference>
<evidence type="ECO:0000313" key="6">
    <source>
        <dbReference type="Proteomes" id="UP001198901"/>
    </source>
</evidence>
<comment type="caution">
    <text evidence="5">The sequence shown here is derived from an EMBL/GenBank/DDBJ whole genome shotgun (WGS) entry which is preliminary data.</text>
</comment>
<evidence type="ECO:0000256" key="1">
    <source>
        <dbReference type="ARBA" id="ARBA00004167"/>
    </source>
</evidence>
<dbReference type="SMART" id="SM00244">
    <property type="entry name" value="PHB"/>
    <property type="match status" value="1"/>
</dbReference>
<feature type="domain" description="Band 7" evidence="4">
    <location>
        <begin position="16"/>
        <end position="177"/>
    </location>
</feature>
<dbReference type="InterPro" id="IPR036013">
    <property type="entry name" value="Band_7/SPFH_dom_sf"/>
</dbReference>
<dbReference type="PANTHER" id="PTHR23222">
    <property type="entry name" value="PROHIBITIN"/>
    <property type="match status" value="1"/>
</dbReference>
<gene>
    <name evidence="5" type="ORF">LBU54_11085</name>
</gene>
<dbReference type="Gene3D" id="3.30.479.30">
    <property type="entry name" value="Band 7 domain"/>
    <property type="match status" value="1"/>
</dbReference>
<evidence type="ECO:0000313" key="5">
    <source>
        <dbReference type="EMBL" id="MCA0133128.1"/>
    </source>
</evidence>
<dbReference type="PRINTS" id="PR00679">
    <property type="entry name" value="PROHIBITIN"/>
</dbReference>
<accession>A0ABS7XSY6</accession>
<keyword evidence="3" id="KW-0732">Signal</keyword>
<dbReference type="SUPFAM" id="SSF117892">
    <property type="entry name" value="Band 7/SPFH domain"/>
    <property type="match status" value="1"/>
</dbReference>
<dbReference type="EMBL" id="JAIUJR010000007">
    <property type="protein sequence ID" value="MCA0133128.1"/>
    <property type="molecule type" value="Genomic_DNA"/>
</dbReference>
<reference evidence="6" key="1">
    <citation type="submission" date="2023-07" db="EMBL/GenBank/DDBJ databases">
        <authorList>
            <person name="Yue Y."/>
        </authorList>
    </citation>
    <scope>NUCLEOTIDE SEQUENCE [LARGE SCALE GENOMIC DNA]</scope>
    <source>
        <strain evidence="6">D23</strain>
    </source>
</reference>
<feature type="chain" id="PRO_5045247137" evidence="3">
    <location>
        <begin position="22"/>
        <end position="263"/>
    </location>
</feature>
<dbReference type="RefSeq" id="WP_224529418.1">
    <property type="nucleotide sequence ID" value="NZ_JAIUJR010000007.1"/>
</dbReference>
<feature type="signal peptide" evidence="3">
    <location>
        <begin position="1"/>
        <end position="21"/>
    </location>
</feature>
<dbReference type="CDD" id="cd03401">
    <property type="entry name" value="SPFH_prohibitin"/>
    <property type="match status" value="1"/>
</dbReference>
<protein>
    <submittedName>
        <fullName evidence="5">Prohibitin family protein</fullName>
    </submittedName>
</protein>
<organism evidence="5 6">
    <name type="scientific">Winogradskyella alexanderae</name>
    <dbReference type="NCBI Taxonomy" id="2877123"/>
    <lineage>
        <taxon>Bacteria</taxon>
        <taxon>Pseudomonadati</taxon>
        <taxon>Bacteroidota</taxon>
        <taxon>Flavobacteriia</taxon>
        <taxon>Flavobacteriales</taxon>
        <taxon>Flavobacteriaceae</taxon>
        <taxon>Winogradskyella</taxon>
    </lineage>
</organism>
<dbReference type="Pfam" id="PF01145">
    <property type="entry name" value="Band_7"/>
    <property type="match status" value="1"/>
</dbReference>
<dbReference type="Proteomes" id="UP001198901">
    <property type="component" value="Unassembled WGS sequence"/>
</dbReference>
<dbReference type="InterPro" id="IPR000163">
    <property type="entry name" value="Prohibitin"/>
</dbReference>
<dbReference type="InterPro" id="IPR001107">
    <property type="entry name" value="Band_7"/>
</dbReference>
<evidence type="ECO:0000256" key="2">
    <source>
        <dbReference type="ARBA" id="ARBA00023136"/>
    </source>
</evidence>
<evidence type="ECO:0000259" key="4">
    <source>
        <dbReference type="SMART" id="SM00244"/>
    </source>
</evidence>
<keyword evidence="6" id="KW-1185">Reference proteome</keyword>
<comment type="subcellular location">
    <subcellularLocation>
        <location evidence="1">Membrane</location>
        <topology evidence="1">Single-pass membrane protein</topology>
    </subcellularLocation>
</comment>
<dbReference type="PROSITE" id="PS51257">
    <property type="entry name" value="PROKAR_LIPOPROTEIN"/>
    <property type="match status" value="1"/>
</dbReference>